<evidence type="ECO:0000313" key="3">
    <source>
        <dbReference type="Proteomes" id="UP001212841"/>
    </source>
</evidence>
<organism evidence="2 3">
    <name type="scientific">Rhizophlyctis rosea</name>
    <dbReference type="NCBI Taxonomy" id="64517"/>
    <lineage>
        <taxon>Eukaryota</taxon>
        <taxon>Fungi</taxon>
        <taxon>Fungi incertae sedis</taxon>
        <taxon>Chytridiomycota</taxon>
        <taxon>Chytridiomycota incertae sedis</taxon>
        <taxon>Chytridiomycetes</taxon>
        <taxon>Rhizophlyctidales</taxon>
        <taxon>Rhizophlyctidaceae</taxon>
        <taxon>Rhizophlyctis</taxon>
    </lineage>
</organism>
<dbReference type="EMBL" id="JADGJD010000846">
    <property type="protein sequence ID" value="KAJ3048113.1"/>
    <property type="molecule type" value="Genomic_DNA"/>
</dbReference>
<proteinExistence type="predicted"/>
<sequence>MSNNRTFCAAFRNFALQEGCDILFECAHTVNRIVCNLQKRSAINRDSLAKSVANITETFRRIVPNHDTMNPHLIRIRGKLLHINPLNFRRSNTQIVADLQDIGTDARDVVERDLKRFFIESNMSYWSTVIANRFGEGPVSRRKVLEFLGPDTQFRTELKKTHEELVQFRANADREKRESDSWKQRALTELQDRTESLQRIADRCTHFEEHSNRLEADNARLQTELTTQRELTARLQQNIAQFESQVAAKNSLQTGFYEVESSFNPTSLTQALDDIQTDIHQWALKHVTLGTRQWAIAERCWACLGVPASDVGMKKPGKGNFIKAFESFVYTVLLHRLRIPMSSFTNLIDLDEFYSTINASPSVETAEKEVVGKHLAGVESFLWKRVAENVDGGSLDGSTAMEIFRRSMLVAEELDPEGFGMELFGHGDAAEGGGMEGGGEAELFWVGVSKVFLKVFCLCKAMGIRMFLPVPRNVVEASGWKELLYEFGVTPVPENQIYGSVLDCNGSQNGREDVEMGRGEDGGEQRVEAGGWDEGGEGGCLAYDEKHMERPAACNEKGNVRFAYTPGLMNDRMVLKRCMVWCD</sequence>
<keyword evidence="1" id="KW-0175">Coiled coil</keyword>
<reference evidence="2" key="1">
    <citation type="submission" date="2020-05" db="EMBL/GenBank/DDBJ databases">
        <title>Phylogenomic resolution of chytrid fungi.</title>
        <authorList>
            <person name="Stajich J.E."/>
            <person name="Amses K."/>
            <person name="Simmons R."/>
            <person name="Seto K."/>
            <person name="Myers J."/>
            <person name="Bonds A."/>
            <person name="Quandt C.A."/>
            <person name="Barry K."/>
            <person name="Liu P."/>
            <person name="Grigoriev I."/>
            <person name="Longcore J.E."/>
            <person name="James T.Y."/>
        </authorList>
    </citation>
    <scope>NUCLEOTIDE SEQUENCE</scope>
    <source>
        <strain evidence="2">JEL0318</strain>
    </source>
</reference>
<gene>
    <name evidence="2" type="ORF">HK097_010868</name>
</gene>
<dbReference type="Proteomes" id="UP001212841">
    <property type="component" value="Unassembled WGS sequence"/>
</dbReference>
<protein>
    <submittedName>
        <fullName evidence="2">Uncharacterized protein</fullName>
    </submittedName>
</protein>
<accession>A0AAD5S9E3</accession>
<name>A0AAD5S9E3_9FUNG</name>
<comment type="caution">
    <text evidence="2">The sequence shown here is derived from an EMBL/GenBank/DDBJ whole genome shotgun (WGS) entry which is preliminary data.</text>
</comment>
<feature type="coiled-coil region" evidence="1">
    <location>
        <begin position="211"/>
        <end position="238"/>
    </location>
</feature>
<evidence type="ECO:0000256" key="1">
    <source>
        <dbReference type="SAM" id="Coils"/>
    </source>
</evidence>
<evidence type="ECO:0000313" key="2">
    <source>
        <dbReference type="EMBL" id="KAJ3048113.1"/>
    </source>
</evidence>
<keyword evidence="3" id="KW-1185">Reference proteome</keyword>
<dbReference type="AlphaFoldDB" id="A0AAD5S9E3"/>